<evidence type="ECO:0000313" key="3">
    <source>
        <dbReference type="Proteomes" id="UP000664477"/>
    </source>
</evidence>
<keyword evidence="1" id="KW-0479">Metal-binding</keyword>
<dbReference type="GO" id="GO:0005524">
    <property type="term" value="F:ATP binding"/>
    <property type="evidence" value="ECO:0007669"/>
    <property type="project" value="InterPro"/>
</dbReference>
<protein>
    <submittedName>
        <fullName evidence="2">HAD family hydrolase</fullName>
    </submittedName>
</protein>
<dbReference type="Proteomes" id="UP000664477">
    <property type="component" value="Unassembled WGS sequence"/>
</dbReference>
<name>A0A939SRG9_PRORE</name>
<dbReference type="GO" id="GO:0046872">
    <property type="term" value="F:metal ion binding"/>
    <property type="evidence" value="ECO:0007669"/>
    <property type="project" value="UniProtKB-KW"/>
</dbReference>
<sequence length="69" mass="7374">MQKSRILKRLQANGHTVGFLGDGINDAPALRDADVGISVDTGTDIAKESADIILLEKDLMVLEQGVIRA</sequence>
<dbReference type="InterPro" id="IPR001757">
    <property type="entry name" value="P_typ_ATPase"/>
</dbReference>
<dbReference type="EMBL" id="JAGETQ010000075">
    <property type="protein sequence ID" value="MBO1916348.1"/>
    <property type="molecule type" value="Genomic_DNA"/>
</dbReference>
<dbReference type="Pfam" id="PF08282">
    <property type="entry name" value="Hydrolase_3"/>
    <property type="match status" value="1"/>
</dbReference>
<proteinExistence type="predicted"/>
<evidence type="ECO:0000256" key="1">
    <source>
        <dbReference type="ARBA" id="ARBA00022723"/>
    </source>
</evidence>
<dbReference type="PRINTS" id="PR00120">
    <property type="entry name" value="HATPASE"/>
</dbReference>
<dbReference type="PANTHER" id="PTHR42861">
    <property type="entry name" value="CALCIUM-TRANSPORTING ATPASE"/>
    <property type="match status" value="1"/>
</dbReference>
<dbReference type="Gene3D" id="3.40.50.1000">
    <property type="entry name" value="HAD superfamily/HAD-like"/>
    <property type="match status" value="1"/>
</dbReference>
<reference evidence="2" key="1">
    <citation type="submission" date="2021-03" db="EMBL/GenBank/DDBJ databases">
        <title>Molecular epidemiology and mechanisms of colistin and carbapenem resistance in Enterobacteriaceae from clinical isolates, the environment and porcine samples in Pretoria, South Africa.</title>
        <authorList>
            <person name="Bogoshi D."/>
            <person name="Mbelle N.M."/>
            <person name="Naidoo V."/>
            <person name="Osei Sekyere J."/>
        </authorList>
    </citation>
    <scope>NUCLEOTIDE SEQUENCE</scope>
    <source>
        <strain evidence="2">C052</strain>
    </source>
</reference>
<dbReference type="SUPFAM" id="SSF56784">
    <property type="entry name" value="HAD-like"/>
    <property type="match status" value="1"/>
</dbReference>
<comment type="caution">
    <text evidence="2">The sequence shown here is derived from an EMBL/GenBank/DDBJ whole genome shotgun (WGS) entry which is preliminary data.</text>
</comment>
<keyword evidence="2" id="KW-0378">Hydrolase</keyword>
<evidence type="ECO:0000313" key="2">
    <source>
        <dbReference type="EMBL" id="MBO1916348.1"/>
    </source>
</evidence>
<dbReference type="PRINTS" id="PR00119">
    <property type="entry name" value="CATATPASE"/>
</dbReference>
<dbReference type="GO" id="GO:0016887">
    <property type="term" value="F:ATP hydrolysis activity"/>
    <property type="evidence" value="ECO:0007669"/>
    <property type="project" value="InterPro"/>
</dbReference>
<accession>A0A939SRG9</accession>
<dbReference type="InterPro" id="IPR036412">
    <property type="entry name" value="HAD-like_sf"/>
</dbReference>
<dbReference type="GO" id="GO:0016020">
    <property type="term" value="C:membrane"/>
    <property type="evidence" value="ECO:0007669"/>
    <property type="project" value="InterPro"/>
</dbReference>
<organism evidence="2 3">
    <name type="scientific">Providencia rettgeri</name>
    <dbReference type="NCBI Taxonomy" id="587"/>
    <lineage>
        <taxon>Bacteria</taxon>
        <taxon>Pseudomonadati</taxon>
        <taxon>Pseudomonadota</taxon>
        <taxon>Gammaproteobacteria</taxon>
        <taxon>Enterobacterales</taxon>
        <taxon>Morganellaceae</taxon>
        <taxon>Providencia</taxon>
    </lineage>
</organism>
<gene>
    <name evidence="2" type="ORF">J4727_13295</name>
</gene>
<dbReference type="InterPro" id="IPR023214">
    <property type="entry name" value="HAD_sf"/>
</dbReference>
<dbReference type="AlphaFoldDB" id="A0A939SRG9"/>
<dbReference type="Gene3D" id="1.20.1110.10">
    <property type="entry name" value="Calcium-transporting ATPase, transmembrane domain"/>
    <property type="match status" value="1"/>
</dbReference>